<keyword evidence="7 11" id="KW-0319">Glycerol metabolism</keyword>
<comment type="catalytic activity">
    <reaction evidence="10 11">
        <text>an acyl-CoA + a 1,2-diacyl-sn-glycerol = a triacyl-sn-glycerol + CoA</text>
        <dbReference type="Rhea" id="RHEA:10868"/>
        <dbReference type="ChEBI" id="CHEBI:17815"/>
        <dbReference type="ChEBI" id="CHEBI:57287"/>
        <dbReference type="ChEBI" id="CHEBI:58342"/>
        <dbReference type="ChEBI" id="CHEBI:64615"/>
        <dbReference type="EC" id="2.3.1.20"/>
    </reaction>
</comment>
<dbReference type="Gene3D" id="3.30.559.10">
    <property type="entry name" value="Chloramphenicol acetyltransferase-like domain"/>
    <property type="match status" value="1"/>
</dbReference>
<evidence type="ECO:0000256" key="9">
    <source>
        <dbReference type="ARBA" id="ARBA00023315"/>
    </source>
</evidence>
<evidence type="ECO:0000256" key="8">
    <source>
        <dbReference type="ARBA" id="ARBA00023098"/>
    </source>
</evidence>
<evidence type="ECO:0000256" key="6">
    <source>
        <dbReference type="ARBA" id="ARBA00022679"/>
    </source>
</evidence>
<dbReference type="InterPro" id="IPR009721">
    <property type="entry name" value="O-acyltransferase_WSD1_C"/>
</dbReference>
<feature type="domain" description="O-acyltransferase WSD1 C-terminal" evidence="13">
    <location>
        <begin position="306"/>
        <end position="441"/>
    </location>
</feature>
<feature type="domain" description="O-acyltransferase WSD1-like N-terminal" evidence="12">
    <location>
        <begin position="4"/>
        <end position="261"/>
    </location>
</feature>
<gene>
    <name evidence="14" type="ORF">BST27_07670</name>
</gene>
<dbReference type="NCBIfam" id="TIGR02946">
    <property type="entry name" value="acyl_WS_DGAT"/>
    <property type="match status" value="1"/>
</dbReference>
<dbReference type="Pfam" id="PF06974">
    <property type="entry name" value="WS_DGAT_C"/>
    <property type="match status" value="1"/>
</dbReference>
<dbReference type="GO" id="GO:0071731">
    <property type="term" value="P:response to nitric oxide"/>
    <property type="evidence" value="ECO:0007669"/>
    <property type="project" value="TreeGrafter"/>
</dbReference>
<organism evidence="14 15">
    <name type="scientific">Mycobacterium intermedium</name>
    <dbReference type="NCBI Taxonomy" id="28445"/>
    <lineage>
        <taxon>Bacteria</taxon>
        <taxon>Bacillati</taxon>
        <taxon>Actinomycetota</taxon>
        <taxon>Actinomycetes</taxon>
        <taxon>Mycobacteriales</taxon>
        <taxon>Mycobacteriaceae</taxon>
        <taxon>Mycobacterium</taxon>
        <taxon>Mycobacterium simiae complex</taxon>
    </lineage>
</organism>
<dbReference type="InterPro" id="IPR014292">
    <property type="entry name" value="Acyl_transf_WS/DGAT"/>
</dbReference>
<dbReference type="RefSeq" id="WP_069419959.1">
    <property type="nucleotide sequence ID" value="NZ_CBCRZH010000031.1"/>
</dbReference>
<evidence type="ECO:0000256" key="1">
    <source>
        <dbReference type="ARBA" id="ARBA00004771"/>
    </source>
</evidence>
<dbReference type="PANTHER" id="PTHR31650:SF1">
    <property type="entry name" value="WAX ESTER SYNTHASE_DIACYLGLYCEROL ACYLTRANSFERASE 4-RELATED"/>
    <property type="match status" value="1"/>
</dbReference>
<dbReference type="GO" id="GO:0001666">
    <property type="term" value="P:response to hypoxia"/>
    <property type="evidence" value="ECO:0007669"/>
    <property type="project" value="TreeGrafter"/>
</dbReference>
<dbReference type="PANTHER" id="PTHR31650">
    <property type="entry name" value="O-ACYLTRANSFERASE (WSD1-LIKE) FAMILY PROTEIN"/>
    <property type="match status" value="1"/>
</dbReference>
<evidence type="ECO:0000256" key="2">
    <source>
        <dbReference type="ARBA" id="ARBA00005189"/>
    </source>
</evidence>
<proteinExistence type="inferred from homology"/>
<dbReference type="InterPro" id="IPR045034">
    <property type="entry name" value="O-acyltransferase_WSD1-like"/>
</dbReference>
<comment type="pathway">
    <text evidence="2">Lipid metabolism.</text>
</comment>
<evidence type="ECO:0000259" key="13">
    <source>
        <dbReference type="Pfam" id="PF06974"/>
    </source>
</evidence>
<evidence type="ECO:0000256" key="7">
    <source>
        <dbReference type="ARBA" id="ARBA00022798"/>
    </source>
</evidence>
<evidence type="ECO:0000256" key="5">
    <source>
        <dbReference type="ARBA" id="ARBA00022516"/>
    </source>
</evidence>
<evidence type="ECO:0000259" key="12">
    <source>
        <dbReference type="Pfam" id="PF03007"/>
    </source>
</evidence>
<reference evidence="14 15" key="1">
    <citation type="submission" date="2017-02" db="EMBL/GenBank/DDBJ databases">
        <title>The new phylogeny of genus Mycobacterium.</title>
        <authorList>
            <person name="Tortoli E."/>
            <person name="Trovato A."/>
            <person name="Cirillo D.M."/>
        </authorList>
    </citation>
    <scope>NUCLEOTIDE SEQUENCE [LARGE SCALE GENOMIC DNA]</scope>
    <source>
        <strain evidence="14 15">DSM 44049</strain>
    </source>
</reference>
<evidence type="ECO:0000256" key="3">
    <source>
        <dbReference type="ARBA" id="ARBA00009587"/>
    </source>
</evidence>
<dbReference type="Proteomes" id="UP000192739">
    <property type="component" value="Unassembled WGS sequence"/>
</dbReference>
<dbReference type="STRING" id="28445.BHQ20_15125"/>
<comment type="pathway">
    <text evidence="1 11">Glycerolipid metabolism; triacylglycerol biosynthesis.</text>
</comment>
<sequence>MEQLTTTEASFLEAEDADRQMNLAIGALAVIDGPTPERDDLITTLSQRLATIPRLTQVVRKHTLEVAAPEWVDDANFHITHHVHWAAVPPPGNDRELFRAVADLMERRLDRDHPLWDCWVLDGLPDGRWAALLKIHHCLADGVAAVRMLAMISDAGPGATFASEIHAIKETPAPAPGSSGLSLNPLVWSKGMWRVSVAGTKFASQTVRGATEFAAGLVMPAAGSSVKGSAPAMRRYSATRLSLNDVETICDAYGVTPNDVALAAITDGYRAALTRRGHKPRRNYLRTLVPVLVRSPDAPEGLDIRVSATLPYLPIEQSDPVKRLRLIHSRLNRLNSGGEREAESPIVRVTEHVPFMLSAWTVRLLTRLPQRSVVTLATNMPGPRHRLQVLGRPVERLLPVPPIAMHSRTVVNMLSYVDELAFGITGDYDATPDVDELTQGVKLGVARLLARALSRNRSKAKRSRPSASAN</sequence>
<evidence type="ECO:0000256" key="11">
    <source>
        <dbReference type="RuleBase" id="RU361241"/>
    </source>
</evidence>
<comment type="similarity">
    <text evidence="3 11">Belongs to the long-chain O-acyltransferase family.</text>
</comment>
<dbReference type="UniPathway" id="UPA00282"/>
<keyword evidence="8 11" id="KW-0443">Lipid metabolism</keyword>
<dbReference type="GO" id="GO:0019432">
    <property type="term" value="P:triglyceride biosynthetic process"/>
    <property type="evidence" value="ECO:0007669"/>
    <property type="project" value="UniProtKB-UniPathway"/>
</dbReference>
<evidence type="ECO:0000256" key="4">
    <source>
        <dbReference type="ARBA" id="ARBA00013244"/>
    </source>
</evidence>
<dbReference type="EC" id="2.3.1.20" evidence="4 11"/>
<dbReference type="GO" id="GO:0004144">
    <property type="term" value="F:diacylglycerol O-acyltransferase activity"/>
    <property type="evidence" value="ECO:0007669"/>
    <property type="project" value="UniProtKB-EC"/>
</dbReference>
<protein>
    <recommendedName>
        <fullName evidence="4 11">Diacylglycerol O-acyltransferase</fullName>
        <ecNumber evidence="4 11">2.3.1.20</ecNumber>
    </recommendedName>
</protein>
<dbReference type="InterPro" id="IPR023213">
    <property type="entry name" value="CAT-like_dom_sf"/>
</dbReference>
<keyword evidence="15" id="KW-1185">Reference proteome</keyword>
<dbReference type="Pfam" id="PF03007">
    <property type="entry name" value="WS_DGAT_cat"/>
    <property type="match status" value="1"/>
</dbReference>
<dbReference type="GO" id="GO:0051701">
    <property type="term" value="P:biological process involved in interaction with host"/>
    <property type="evidence" value="ECO:0007669"/>
    <property type="project" value="TreeGrafter"/>
</dbReference>
<dbReference type="GO" id="GO:0005886">
    <property type="term" value="C:plasma membrane"/>
    <property type="evidence" value="ECO:0007669"/>
    <property type="project" value="TreeGrafter"/>
</dbReference>
<keyword evidence="9 11" id="KW-0012">Acyltransferase</keyword>
<dbReference type="EMBL" id="MVHT01000014">
    <property type="protein sequence ID" value="ORB08260.1"/>
    <property type="molecule type" value="Genomic_DNA"/>
</dbReference>
<evidence type="ECO:0000313" key="15">
    <source>
        <dbReference type="Proteomes" id="UP000192739"/>
    </source>
</evidence>
<dbReference type="SUPFAM" id="SSF52777">
    <property type="entry name" value="CoA-dependent acyltransferases"/>
    <property type="match status" value="1"/>
</dbReference>
<evidence type="ECO:0000313" key="14">
    <source>
        <dbReference type="EMBL" id="ORB08260.1"/>
    </source>
</evidence>
<accession>A0A1E3SCQ4</accession>
<keyword evidence="5 11" id="KW-0444">Lipid biosynthesis</keyword>
<dbReference type="GO" id="GO:0006071">
    <property type="term" value="P:glycerol metabolic process"/>
    <property type="evidence" value="ECO:0007669"/>
    <property type="project" value="UniProtKB-KW"/>
</dbReference>
<keyword evidence="6 11" id="KW-0808">Transferase</keyword>
<name>A0A1E3SCQ4_MYCIE</name>
<evidence type="ECO:0000256" key="10">
    <source>
        <dbReference type="ARBA" id="ARBA00048109"/>
    </source>
</evidence>
<dbReference type="OrthoDB" id="9810950at2"/>
<dbReference type="InterPro" id="IPR004255">
    <property type="entry name" value="O-acyltransferase_WSD1_N"/>
</dbReference>
<comment type="caution">
    <text evidence="14">The sequence shown here is derived from an EMBL/GenBank/DDBJ whole genome shotgun (WGS) entry which is preliminary data.</text>
</comment>
<dbReference type="AlphaFoldDB" id="A0A1E3SCQ4"/>